<evidence type="ECO:0000313" key="1">
    <source>
        <dbReference type="EMBL" id="EEY63976.1"/>
    </source>
</evidence>
<proteinExistence type="predicted"/>
<dbReference type="OrthoDB" id="92281at2759"/>
<dbReference type="HOGENOM" id="CLU_889862_0_0_1"/>
<name>D0MWG3_PHYIT</name>
<protein>
    <submittedName>
        <fullName evidence="1">Uncharacterized protein</fullName>
    </submittedName>
</protein>
<accession>D0MWG3</accession>
<keyword evidence="2" id="KW-1185">Reference proteome</keyword>
<organism evidence="1 2">
    <name type="scientific">Phytophthora infestans (strain T30-4)</name>
    <name type="common">Potato late blight agent</name>
    <dbReference type="NCBI Taxonomy" id="403677"/>
    <lineage>
        <taxon>Eukaryota</taxon>
        <taxon>Sar</taxon>
        <taxon>Stramenopiles</taxon>
        <taxon>Oomycota</taxon>
        <taxon>Peronosporomycetes</taxon>
        <taxon>Peronosporales</taxon>
        <taxon>Peronosporaceae</taxon>
        <taxon>Phytophthora</taxon>
    </lineage>
</organism>
<gene>
    <name evidence="1" type="ORF">PITG_02488</name>
</gene>
<dbReference type="eggNOG" id="ENOG502SQVU">
    <property type="taxonomic scope" value="Eukaryota"/>
</dbReference>
<dbReference type="GeneID" id="9469935"/>
<reference evidence="2" key="1">
    <citation type="journal article" date="2009" name="Nature">
        <title>Genome sequence and analysis of the Irish potato famine pathogen Phytophthora infestans.</title>
        <authorList>
            <consortium name="The Broad Institute Genome Sequencing Platform"/>
            <person name="Haas B.J."/>
            <person name="Kamoun S."/>
            <person name="Zody M.C."/>
            <person name="Jiang R.H."/>
            <person name="Handsaker R.E."/>
            <person name="Cano L.M."/>
            <person name="Grabherr M."/>
            <person name="Kodira C.D."/>
            <person name="Raffaele S."/>
            <person name="Torto-Alalibo T."/>
            <person name="Bozkurt T.O."/>
            <person name="Ah-Fong A.M."/>
            <person name="Alvarado L."/>
            <person name="Anderson V.L."/>
            <person name="Armstrong M.R."/>
            <person name="Avrova A."/>
            <person name="Baxter L."/>
            <person name="Beynon J."/>
            <person name="Boevink P.C."/>
            <person name="Bollmann S.R."/>
            <person name="Bos J.I."/>
            <person name="Bulone V."/>
            <person name="Cai G."/>
            <person name="Cakir C."/>
            <person name="Carrington J.C."/>
            <person name="Chawner M."/>
            <person name="Conti L."/>
            <person name="Costanzo S."/>
            <person name="Ewan R."/>
            <person name="Fahlgren N."/>
            <person name="Fischbach M.A."/>
            <person name="Fugelstad J."/>
            <person name="Gilroy E.M."/>
            <person name="Gnerre S."/>
            <person name="Green P.J."/>
            <person name="Grenville-Briggs L.J."/>
            <person name="Griffith J."/>
            <person name="Grunwald N.J."/>
            <person name="Horn K."/>
            <person name="Horner N.R."/>
            <person name="Hu C.H."/>
            <person name="Huitema E."/>
            <person name="Jeong D.H."/>
            <person name="Jones A.M."/>
            <person name="Jones J.D."/>
            <person name="Jones R.W."/>
            <person name="Karlsson E.K."/>
            <person name="Kunjeti S.G."/>
            <person name="Lamour K."/>
            <person name="Liu Z."/>
            <person name="Ma L."/>
            <person name="Maclean D."/>
            <person name="Chibucos M.C."/>
            <person name="McDonald H."/>
            <person name="McWalters J."/>
            <person name="Meijer H.J."/>
            <person name="Morgan W."/>
            <person name="Morris P.F."/>
            <person name="Munro C.A."/>
            <person name="O'Neill K."/>
            <person name="Ospina-Giraldo M."/>
            <person name="Pinzon A."/>
            <person name="Pritchard L."/>
            <person name="Ramsahoye B."/>
            <person name="Ren Q."/>
            <person name="Restrepo S."/>
            <person name="Roy S."/>
            <person name="Sadanandom A."/>
            <person name="Savidor A."/>
            <person name="Schornack S."/>
            <person name="Schwartz D.C."/>
            <person name="Schumann U.D."/>
            <person name="Schwessinger B."/>
            <person name="Seyer L."/>
            <person name="Sharpe T."/>
            <person name="Silvar C."/>
            <person name="Song J."/>
            <person name="Studholme D.J."/>
            <person name="Sykes S."/>
            <person name="Thines M."/>
            <person name="van de Vondervoort P.J."/>
            <person name="Phuntumart V."/>
            <person name="Wawra S."/>
            <person name="Weide R."/>
            <person name="Win J."/>
            <person name="Young C."/>
            <person name="Zhou S."/>
            <person name="Fry W."/>
            <person name="Meyers B.C."/>
            <person name="van West P."/>
            <person name="Ristaino J."/>
            <person name="Govers F."/>
            <person name="Birch P.R."/>
            <person name="Whisson S.C."/>
            <person name="Judelson H.S."/>
            <person name="Nusbaum C."/>
        </authorList>
    </citation>
    <scope>NUCLEOTIDE SEQUENCE [LARGE SCALE GENOMIC DNA]</scope>
    <source>
        <strain evidence="2">T30-4</strain>
    </source>
</reference>
<dbReference type="InParanoid" id="D0MWG3"/>
<dbReference type="RefSeq" id="XP_002907412.1">
    <property type="nucleotide sequence ID" value="XM_002907366.1"/>
</dbReference>
<dbReference type="KEGG" id="pif:PITG_02488"/>
<dbReference type="VEuPathDB" id="FungiDB:PITG_02488"/>
<dbReference type="Proteomes" id="UP000006643">
    <property type="component" value="Unassembled WGS sequence"/>
</dbReference>
<evidence type="ECO:0000313" key="2">
    <source>
        <dbReference type="Proteomes" id="UP000006643"/>
    </source>
</evidence>
<sequence>MAYYDPRSVVAMHARSRTLWPATHHETEPLSVIWIAHQAKKGVLQHVKRAHGQLYLPQHSLLLSSGPIIMEAVWEKFSSNIKKQAVKTDGIWSVEDPQFSEWAKLLQFKVKKRIVDSTRSAQAWNQWLAANKGTTVTLMVYEYGMAIGTAKDRDDFMKAPAAPPPSYITNFLDPAESRFEEHLNGVAQSSSVALDCLRASIGDCQQLRRYLESAGRYLDDQEQRLVAREAIFEGIICNLVPPSPSTIIDPMPLIENIEDAEHAEIKVALNIPSTVLKYLAEIVSSELAKCLDNKRHKITPTRFEVVSLNERFT</sequence>
<dbReference type="AlphaFoldDB" id="D0MWG3"/>
<dbReference type="EMBL" id="DS028120">
    <property type="protein sequence ID" value="EEY63976.1"/>
    <property type="molecule type" value="Genomic_DNA"/>
</dbReference>